<feature type="region of interest" description="Disordered" evidence="1">
    <location>
        <begin position="31"/>
        <end position="86"/>
    </location>
</feature>
<accession>A0A9W8TFU6</accession>
<comment type="caution">
    <text evidence="2">The sequence shown here is derived from an EMBL/GenBank/DDBJ whole genome shotgun (WGS) entry which is preliminary data.</text>
</comment>
<organism evidence="2 3">
    <name type="scientific">Xylaria arbuscula</name>
    <dbReference type="NCBI Taxonomy" id="114810"/>
    <lineage>
        <taxon>Eukaryota</taxon>
        <taxon>Fungi</taxon>
        <taxon>Dikarya</taxon>
        <taxon>Ascomycota</taxon>
        <taxon>Pezizomycotina</taxon>
        <taxon>Sordariomycetes</taxon>
        <taxon>Xylariomycetidae</taxon>
        <taxon>Xylariales</taxon>
        <taxon>Xylariaceae</taxon>
        <taxon>Xylaria</taxon>
    </lineage>
</organism>
<name>A0A9W8TFU6_9PEZI</name>
<dbReference type="AlphaFoldDB" id="A0A9W8TFU6"/>
<sequence length="189" mass="21090">MADNLHEARSEYYHHVSEKLGHLVEELEGAVSEVPYKNGRPLRSQNQDRAMDDSESVTSDPTELFHRDIGTQTSPPPSLYETSNSKIEEKTVDSEVKKLTAISAALRELTLMHTQRAESIADLRTEIGQTRDLVDKLAYPPIQDFSTYGGLSYGQSAEADDEFKRTKDAIRSVKGLFLSSRSFPAAATR</sequence>
<keyword evidence="3" id="KW-1185">Reference proteome</keyword>
<proteinExistence type="predicted"/>
<evidence type="ECO:0000313" key="2">
    <source>
        <dbReference type="EMBL" id="KAJ3551317.1"/>
    </source>
</evidence>
<evidence type="ECO:0000256" key="1">
    <source>
        <dbReference type="SAM" id="MobiDB-lite"/>
    </source>
</evidence>
<dbReference type="Proteomes" id="UP001148614">
    <property type="component" value="Unassembled WGS sequence"/>
</dbReference>
<evidence type="ECO:0000313" key="3">
    <source>
        <dbReference type="Proteomes" id="UP001148614"/>
    </source>
</evidence>
<reference evidence="2" key="1">
    <citation type="submission" date="2022-07" db="EMBL/GenBank/DDBJ databases">
        <title>Genome Sequence of Xylaria arbuscula.</title>
        <authorList>
            <person name="Buettner E."/>
        </authorList>
    </citation>
    <scope>NUCLEOTIDE SEQUENCE</scope>
    <source>
        <strain evidence="2">VT107</strain>
    </source>
</reference>
<gene>
    <name evidence="2" type="ORF">NPX13_g11391</name>
</gene>
<dbReference type="VEuPathDB" id="FungiDB:F4678DRAFT_451069"/>
<evidence type="ECO:0008006" key="4">
    <source>
        <dbReference type="Google" id="ProtNLM"/>
    </source>
</evidence>
<dbReference type="EMBL" id="JANPWZ010003775">
    <property type="protein sequence ID" value="KAJ3551317.1"/>
    <property type="molecule type" value="Genomic_DNA"/>
</dbReference>
<protein>
    <recommendedName>
        <fullName evidence="4">Peroxin-14</fullName>
    </recommendedName>
</protein>